<dbReference type="Proteomes" id="UP000805193">
    <property type="component" value="Unassembled WGS sequence"/>
</dbReference>
<gene>
    <name evidence="1" type="ORF">HPB47_000145</name>
</gene>
<keyword evidence="2" id="KW-1185">Reference proteome</keyword>
<reference evidence="1 2" key="1">
    <citation type="journal article" date="2020" name="Cell">
        <title>Large-Scale Comparative Analyses of Tick Genomes Elucidate Their Genetic Diversity and Vector Capacities.</title>
        <authorList>
            <consortium name="Tick Genome and Microbiome Consortium (TIGMIC)"/>
            <person name="Jia N."/>
            <person name="Wang J."/>
            <person name="Shi W."/>
            <person name="Du L."/>
            <person name="Sun Y."/>
            <person name="Zhan W."/>
            <person name="Jiang J.F."/>
            <person name="Wang Q."/>
            <person name="Zhang B."/>
            <person name="Ji P."/>
            <person name="Bell-Sakyi L."/>
            <person name="Cui X.M."/>
            <person name="Yuan T.T."/>
            <person name="Jiang B.G."/>
            <person name="Yang W.F."/>
            <person name="Lam T.T."/>
            <person name="Chang Q.C."/>
            <person name="Ding S.J."/>
            <person name="Wang X.J."/>
            <person name="Zhu J.G."/>
            <person name="Ruan X.D."/>
            <person name="Zhao L."/>
            <person name="Wei J.T."/>
            <person name="Ye R.Z."/>
            <person name="Que T.C."/>
            <person name="Du C.H."/>
            <person name="Zhou Y.H."/>
            <person name="Cheng J.X."/>
            <person name="Dai P.F."/>
            <person name="Guo W.B."/>
            <person name="Han X.H."/>
            <person name="Huang E.J."/>
            <person name="Li L.F."/>
            <person name="Wei W."/>
            <person name="Gao Y.C."/>
            <person name="Liu J.Z."/>
            <person name="Shao H.Z."/>
            <person name="Wang X."/>
            <person name="Wang C.C."/>
            <person name="Yang T.C."/>
            <person name="Huo Q.B."/>
            <person name="Li W."/>
            <person name="Chen H.Y."/>
            <person name="Chen S.E."/>
            <person name="Zhou L.G."/>
            <person name="Ni X.B."/>
            <person name="Tian J.H."/>
            <person name="Sheng Y."/>
            <person name="Liu T."/>
            <person name="Pan Y.S."/>
            <person name="Xia L.Y."/>
            <person name="Li J."/>
            <person name="Zhao F."/>
            <person name="Cao W.C."/>
        </authorList>
    </citation>
    <scope>NUCLEOTIDE SEQUENCE [LARGE SCALE GENOMIC DNA]</scope>
    <source>
        <strain evidence="1">Iper-2018</strain>
    </source>
</reference>
<protein>
    <submittedName>
        <fullName evidence="1">Uncharacterized protein</fullName>
    </submittedName>
</protein>
<proteinExistence type="predicted"/>
<comment type="caution">
    <text evidence="1">The sequence shown here is derived from an EMBL/GenBank/DDBJ whole genome shotgun (WGS) entry which is preliminary data.</text>
</comment>
<dbReference type="EMBL" id="JABSTQ010010012">
    <property type="protein sequence ID" value="KAG0424113.1"/>
    <property type="molecule type" value="Genomic_DNA"/>
</dbReference>
<accession>A0AC60PSK4</accession>
<name>A0AC60PSK4_IXOPE</name>
<evidence type="ECO:0000313" key="1">
    <source>
        <dbReference type="EMBL" id="KAG0424113.1"/>
    </source>
</evidence>
<organism evidence="1 2">
    <name type="scientific">Ixodes persulcatus</name>
    <name type="common">Taiga tick</name>
    <dbReference type="NCBI Taxonomy" id="34615"/>
    <lineage>
        <taxon>Eukaryota</taxon>
        <taxon>Metazoa</taxon>
        <taxon>Ecdysozoa</taxon>
        <taxon>Arthropoda</taxon>
        <taxon>Chelicerata</taxon>
        <taxon>Arachnida</taxon>
        <taxon>Acari</taxon>
        <taxon>Parasitiformes</taxon>
        <taxon>Ixodida</taxon>
        <taxon>Ixodoidea</taxon>
        <taxon>Ixodidae</taxon>
        <taxon>Ixodinae</taxon>
        <taxon>Ixodes</taxon>
    </lineage>
</organism>
<sequence length="180" mass="20102">MYPSTEREKREIVYMAVDMIRYCLGLVDDTPFWDYEPDSAGPGSYLNNPVIASYPDDLNFGATVLDELRGTELCLAGEGRTDTPGHFADFGTYTLLETTANHILRKELAKVEELMLRPDSRGSPEEDLSLSDATARVLRRIKWDKLIFNEKRAIPGLCQNKLLKMAADLGAPEPSKGTSK</sequence>
<evidence type="ECO:0000313" key="2">
    <source>
        <dbReference type="Proteomes" id="UP000805193"/>
    </source>
</evidence>